<dbReference type="PROSITE" id="PS01055">
    <property type="entry name" value="DNA_LIGASE_N1"/>
    <property type="match status" value="1"/>
</dbReference>
<evidence type="ECO:0000313" key="14">
    <source>
        <dbReference type="EMBL" id="MBE9145474.1"/>
    </source>
</evidence>
<dbReference type="Pfam" id="PF03120">
    <property type="entry name" value="OB_DNA_ligase"/>
    <property type="match status" value="1"/>
</dbReference>
<organism evidence="14 15">
    <name type="scientific">Planktothrix mougeotii LEGE 06226</name>
    <dbReference type="NCBI Taxonomy" id="1828728"/>
    <lineage>
        <taxon>Bacteria</taxon>
        <taxon>Bacillati</taxon>
        <taxon>Cyanobacteriota</taxon>
        <taxon>Cyanophyceae</taxon>
        <taxon>Oscillatoriophycideae</taxon>
        <taxon>Oscillatoriales</taxon>
        <taxon>Microcoleaceae</taxon>
        <taxon>Planktothrix</taxon>
    </lineage>
</organism>
<dbReference type="InterPro" id="IPR001357">
    <property type="entry name" value="BRCT_dom"/>
</dbReference>
<dbReference type="InterPro" id="IPR041663">
    <property type="entry name" value="DisA/LigA_HHH"/>
</dbReference>
<comment type="similarity">
    <text evidence="11">Belongs to the NAD-dependent DNA ligase family. LigA subfamily.</text>
</comment>
<dbReference type="EC" id="6.5.1.2" evidence="11 12"/>
<keyword evidence="8 11" id="KW-0520">NAD</keyword>
<dbReference type="GO" id="GO:0003911">
    <property type="term" value="F:DNA ligase (NAD+) activity"/>
    <property type="evidence" value="ECO:0007669"/>
    <property type="project" value="UniProtKB-EC"/>
</dbReference>
<dbReference type="InterPro" id="IPR004149">
    <property type="entry name" value="Znf_DNAligase_C4"/>
</dbReference>
<dbReference type="PANTHER" id="PTHR23389">
    <property type="entry name" value="CHROMOSOME TRANSMISSION FIDELITY FACTOR 18"/>
    <property type="match status" value="1"/>
</dbReference>
<evidence type="ECO:0000256" key="4">
    <source>
        <dbReference type="ARBA" id="ARBA00022723"/>
    </source>
</evidence>
<evidence type="ECO:0000256" key="10">
    <source>
        <dbReference type="ARBA" id="ARBA00034005"/>
    </source>
</evidence>
<feature type="binding site" evidence="11">
    <location>
        <position position="118"/>
    </location>
    <ligand>
        <name>NAD(+)</name>
        <dbReference type="ChEBI" id="CHEBI:57540"/>
    </ligand>
</feature>
<keyword evidence="4 11" id="KW-0479">Metal-binding</keyword>
<keyword evidence="7 11" id="KW-0460">Magnesium</keyword>
<sequence length="680" mass="76081">MANLTPEIQQRVEELRKLLQKASYEYYVLDAPTMEDSIYDQLYRELQDLEQEYPELITLDSPTQRVGERPLSQFQSVKHNIPLYSLENAFNFNELKIWQDRGQKIATNSSELPTYVCELKIDGSALALTYQNGILVRGATRGDGITGEEITQNVKTIRSIPLKLELENPPPVVEIRGEAFLSLTVFEQINQERKQAGEALFANPRNAAAGTLRQLDSKIVAQRKLDFFAYTLQIPQPDNLEITDSQTQWDNLELLQIMGFKVNPNRQVCSNLEEVIKYCEYWDQERHNLPYMTDGVVIKINPLSLQKKLGFTQKFPRWAIAYKYPAEEAPTQVKSVTVQVGRTGALTPVAELNPILLAGTTVQRATLHNRDRITELDLHLGDTVIVRKAGEIIPEVLRVLLELRPKDAKRFEMPTHCPECGQPVVQPVGEAVTRCINESCPAILQGSLIHWCSRDALDINGIGDKLVQQLVSKKLVHSVADLYDLTVEKLMVLDRMGEKSASKIVKAIATSKTQPWSRVLYGLGIRHVGSVNAELITQKFKSVEQLTQASAADIEGVYGIGPEIAYSVYQWFNLPANQDLIERLKLAELQLANSEIIDYDITNQSQSLAGKTFVITGTLATLKRDEAKKLIQNAGGKVTDSVSKKTDYVVVGEAAGSKLKKAQDLGISLLSEAELLTLLK</sequence>
<evidence type="ECO:0000256" key="12">
    <source>
        <dbReference type="RuleBase" id="RU000618"/>
    </source>
</evidence>
<evidence type="ECO:0000256" key="3">
    <source>
        <dbReference type="ARBA" id="ARBA00022705"/>
    </source>
</evidence>
<dbReference type="NCBIfam" id="NF005932">
    <property type="entry name" value="PRK07956.1"/>
    <property type="match status" value="1"/>
</dbReference>
<evidence type="ECO:0000256" key="7">
    <source>
        <dbReference type="ARBA" id="ARBA00022842"/>
    </source>
</evidence>
<gene>
    <name evidence="11 14" type="primary">ligA</name>
    <name evidence="14" type="ORF">IQ236_19965</name>
</gene>
<feature type="binding site" evidence="11">
    <location>
        <position position="420"/>
    </location>
    <ligand>
        <name>Zn(2+)</name>
        <dbReference type="ChEBI" id="CHEBI:29105"/>
    </ligand>
</feature>
<dbReference type="SUPFAM" id="SSF47781">
    <property type="entry name" value="RuvA domain 2-like"/>
    <property type="match status" value="1"/>
</dbReference>
<dbReference type="Pfam" id="PF00533">
    <property type="entry name" value="BRCT"/>
    <property type="match status" value="1"/>
</dbReference>
<keyword evidence="9 11" id="KW-0234">DNA repair</keyword>
<evidence type="ECO:0000256" key="11">
    <source>
        <dbReference type="HAMAP-Rule" id="MF_01588"/>
    </source>
</evidence>
<comment type="cofactor">
    <cofactor evidence="11">
        <name>Mg(2+)</name>
        <dbReference type="ChEBI" id="CHEBI:18420"/>
    </cofactor>
    <cofactor evidence="11">
        <name>Mn(2+)</name>
        <dbReference type="ChEBI" id="CHEBI:29035"/>
    </cofactor>
</comment>
<protein>
    <recommendedName>
        <fullName evidence="11 12">DNA ligase</fullName>
        <ecNumber evidence="11 12">6.5.1.2</ecNumber>
    </recommendedName>
    <alternativeName>
        <fullName evidence="11">Polydeoxyribonucleotide synthase [NAD(+)]</fullName>
    </alternativeName>
</protein>
<dbReference type="Gene3D" id="1.10.150.20">
    <property type="entry name" value="5' to 3' exonuclease, C-terminal subdomain"/>
    <property type="match status" value="2"/>
</dbReference>
<dbReference type="EMBL" id="JADEWU010000058">
    <property type="protein sequence ID" value="MBE9145474.1"/>
    <property type="molecule type" value="Genomic_DNA"/>
</dbReference>
<dbReference type="SUPFAM" id="SSF50249">
    <property type="entry name" value="Nucleic acid-binding proteins"/>
    <property type="match status" value="1"/>
</dbReference>
<dbReference type="Gene3D" id="3.40.50.10190">
    <property type="entry name" value="BRCT domain"/>
    <property type="match status" value="1"/>
</dbReference>
<feature type="binding site" evidence="11">
    <location>
        <begin position="85"/>
        <end position="86"/>
    </location>
    <ligand>
        <name>NAD(+)</name>
        <dbReference type="ChEBI" id="CHEBI:57540"/>
    </ligand>
</feature>
<keyword evidence="6 11" id="KW-0862">Zinc</keyword>
<dbReference type="Gene3D" id="2.40.50.140">
    <property type="entry name" value="Nucleic acid-binding proteins"/>
    <property type="match status" value="1"/>
</dbReference>
<dbReference type="Pfam" id="PF01653">
    <property type="entry name" value="DNA_ligase_aden"/>
    <property type="match status" value="1"/>
</dbReference>
<dbReference type="SUPFAM" id="SSF52113">
    <property type="entry name" value="BRCT domain"/>
    <property type="match status" value="1"/>
</dbReference>
<comment type="caution">
    <text evidence="11">Lacks conserved residue(s) required for the propagation of feature annotation.</text>
</comment>
<dbReference type="InterPro" id="IPR010994">
    <property type="entry name" value="RuvA_2-like"/>
</dbReference>
<dbReference type="Gene3D" id="6.20.10.30">
    <property type="match status" value="1"/>
</dbReference>
<keyword evidence="2 11" id="KW-0436">Ligase</keyword>
<dbReference type="InterPro" id="IPR033136">
    <property type="entry name" value="DNA_ligase_CS"/>
</dbReference>
<dbReference type="RefSeq" id="WP_193870914.1">
    <property type="nucleotide sequence ID" value="NZ_JADEWU010000058.1"/>
</dbReference>
<dbReference type="Pfam" id="PF03119">
    <property type="entry name" value="DNA_ligase_ZBD"/>
    <property type="match status" value="1"/>
</dbReference>
<dbReference type="PANTHER" id="PTHR23389:SF9">
    <property type="entry name" value="DNA LIGASE"/>
    <property type="match status" value="1"/>
</dbReference>
<evidence type="ECO:0000256" key="8">
    <source>
        <dbReference type="ARBA" id="ARBA00023027"/>
    </source>
</evidence>
<feature type="binding site" evidence="11">
    <location>
        <position position="417"/>
    </location>
    <ligand>
        <name>Zn(2+)</name>
        <dbReference type="ChEBI" id="CHEBI:29105"/>
    </ligand>
</feature>
<dbReference type="InterPro" id="IPR018239">
    <property type="entry name" value="DNA_ligase_AS"/>
</dbReference>
<feature type="domain" description="BRCT" evidence="13">
    <location>
        <begin position="603"/>
        <end position="680"/>
    </location>
</feature>
<comment type="caution">
    <text evidence="14">The sequence shown here is derived from an EMBL/GenBank/DDBJ whole genome shotgun (WGS) entry which is preliminary data.</text>
</comment>
<dbReference type="CDD" id="cd17748">
    <property type="entry name" value="BRCT_DNA_ligase_like"/>
    <property type="match status" value="1"/>
</dbReference>
<dbReference type="SMART" id="SM00278">
    <property type="entry name" value="HhH1"/>
    <property type="match status" value="3"/>
</dbReference>
<dbReference type="SMART" id="SM00292">
    <property type="entry name" value="BRCT"/>
    <property type="match status" value="1"/>
</dbReference>
<proteinExistence type="inferred from homology"/>
<dbReference type="InterPro" id="IPR004150">
    <property type="entry name" value="NAD_DNA_ligase_OB"/>
</dbReference>
<feature type="binding site" evidence="11">
    <location>
        <position position="440"/>
    </location>
    <ligand>
        <name>Zn(2+)</name>
        <dbReference type="ChEBI" id="CHEBI:29105"/>
    </ligand>
</feature>
<name>A0ABR9UH80_9CYAN</name>
<evidence type="ECO:0000256" key="5">
    <source>
        <dbReference type="ARBA" id="ARBA00022763"/>
    </source>
</evidence>
<evidence type="ECO:0000256" key="6">
    <source>
        <dbReference type="ARBA" id="ARBA00022833"/>
    </source>
</evidence>
<dbReference type="InterPro" id="IPR036420">
    <property type="entry name" value="BRCT_dom_sf"/>
</dbReference>
<feature type="binding site" evidence="11">
    <location>
        <position position="178"/>
    </location>
    <ligand>
        <name>NAD(+)</name>
        <dbReference type="ChEBI" id="CHEBI:57540"/>
    </ligand>
</feature>
<dbReference type="CDD" id="cd00114">
    <property type="entry name" value="LIGANc"/>
    <property type="match status" value="1"/>
</dbReference>
<dbReference type="NCBIfam" id="TIGR00575">
    <property type="entry name" value="dnlj"/>
    <property type="match status" value="1"/>
</dbReference>
<feature type="active site" description="N6-AMP-lysine intermediate" evidence="11">
    <location>
        <position position="120"/>
    </location>
</feature>
<dbReference type="SMART" id="SM00532">
    <property type="entry name" value="LIGANc"/>
    <property type="match status" value="1"/>
</dbReference>
<dbReference type="SUPFAM" id="SSF56091">
    <property type="entry name" value="DNA ligase/mRNA capping enzyme, catalytic domain"/>
    <property type="match status" value="1"/>
</dbReference>
<dbReference type="InterPro" id="IPR013839">
    <property type="entry name" value="DNAligase_adenylation"/>
</dbReference>
<dbReference type="InterPro" id="IPR003583">
    <property type="entry name" value="Hlx-hairpin-Hlx_DNA-bd_motif"/>
</dbReference>
<dbReference type="Proteomes" id="UP000640725">
    <property type="component" value="Unassembled WGS sequence"/>
</dbReference>
<keyword evidence="15" id="KW-1185">Reference proteome</keyword>
<dbReference type="InterPro" id="IPR012340">
    <property type="entry name" value="NA-bd_OB-fold"/>
</dbReference>
<dbReference type="PROSITE" id="PS01056">
    <property type="entry name" value="DNA_LIGASE_N2"/>
    <property type="match status" value="1"/>
</dbReference>
<evidence type="ECO:0000256" key="1">
    <source>
        <dbReference type="ARBA" id="ARBA00004067"/>
    </source>
</evidence>
<keyword evidence="11" id="KW-0464">Manganese</keyword>
<keyword evidence="5 11" id="KW-0227">DNA damage</keyword>
<feature type="binding site" evidence="11">
    <location>
        <begin position="36"/>
        <end position="40"/>
    </location>
    <ligand>
        <name>NAD(+)</name>
        <dbReference type="ChEBI" id="CHEBI:57540"/>
    </ligand>
</feature>
<evidence type="ECO:0000313" key="15">
    <source>
        <dbReference type="Proteomes" id="UP000640725"/>
    </source>
</evidence>
<evidence type="ECO:0000259" key="13">
    <source>
        <dbReference type="PROSITE" id="PS50172"/>
    </source>
</evidence>
<dbReference type="Gene3D" id="1.10.287.610">
    <property type="entry name" value="Helix hairpin bin"/>
    <property type="match status" value="1"/>
</dbReference>
<feature type="binding site" evidence="11">
    <location>
        <position position="323"/>
    </location>
    <ligand>
        <name>NAD(+)</name>
        <dbReference type="ChEBI" id="CHEBI:57540"/>
    </ligand>
</feature>
<evidence type="ECO:0000256" key="9">
    <source>
        <dbReference type="ARBA" id="ARBA00023204"/>
    </source>
</evidence>
<dbReference type="InterPro" id="IPR013840">
    <property type="entry name" value="DNAligase_N"/>
</dbReference>
<dbReference type="PROSITE" id="PS50172">
    <property type="entry name" value="BRCT"/>
    <property type="match status" value="1"/>
</dbReference>
<comment type="function">
    <text evidence="1 11">DNA ligase that catalyzes the formation of phosphodiester linkages between 5'-phosphoryl and 3'-hydroxyl groups in double-stranded DNA using NAD as a coenzyme and as the energy source for the reaction. It is essential for DNA replication and repair of damaged DNA.</text>
</comment>
<dbReference type="Gene3D" id="3.30.470.30">
    <property type="entry name" value="DNA ligase/mRNA capping enzyme"/>
    <property type="match status" value="1"/>
</dbReference>
<dbReference type="Pfam" id="PF14520">
    <property type="entry name" value="HHH_5"/>
    <property type="match status" value="1"/>
</dbReference>
<dbReference type="InterPro" id="IPR001679">
    <property type="entry name" value="DNA_ligase"/>
</dbReference>
<dbReference type="Pfam" id="PF12826">
    <property type="entry name" value="HHH_2"/>
    <property type="match status" value="1"/>
</dbReference>
<reference evidence="14 15" key="1">
    <citation type="submission" date="2020-10" db="EMBL/GenBank/DDBJ databases">
        <authorList>
            <person name="Castelo-Branco R."/>
            <person name="Eusebio N."/>
            <person name="Adriana R."/>
            <person name="Vieira A."/>
            <person name="Brugerolle De Fraissinette N."/>
            <person name="Rezende De Castro R."/>
            <person name="Schneider M.P."/>
            <person name="Vasconcelos V."/>
            <person name="Leao P.N."/>
        </authorList>
    </citation>
    <scope>NUCLEOTIDE SEQUENCE [LARGE SCALE GENOMIC DNA]</scope>
    <source>
        <strain evidence="14 15">LEGE 06226</strain>
    </source>
</reference>
<dbReference type="PIRSF" id="PIRSF001604">
    <property type="entry name" value="LigA"/>
    <property type="match status" value="1"/>
</dbReference>
<dbReference type="Pfam" id="PF22745">
    <property type="entry name" value="Nlig-Ia"/>
    <property type="match status" value="1"/>
</dbReference>
<feature type="binding site" evidence="11">
    <location>
        <position position="299"/>
    </location>
    <ligand>
        <name>NAD(+)</name>
        <dbReference type="ChEBI" id="CHEBI:57540"/>
    </ligand>
</feature>
<comment type="catalytic activity">
    <reaction evidence="10 11 12">
        <text>NAD(+) + (deoxyribonucleotide)n-3'-hydroxyl + 5'-phospho-(deoxyribonucleotide)m = (deoxyribonucleotide)n+m + AMP + beta-nicotinamide D-nucleotide.</text>
        <dbReference type="EC" id="6.5.1.2"/>
    </reaction>
</comment>
<keyword evidence="3 11" id="KW-0235">DNA replication</keyword>
<feature type="binding site" evidence="11">
    <location>
        <position position="141"/>
    </location>
    <ligand>
        <name>NAD(+)</name>
        <dbReference type="ChEBI" id="CHEBI:57540"/>
    </ligand>
</feature>
<accession>A0ABR9UH80</accession>
<dbReference type="HAMAP" id="MF_01588">
    <property type="entry name" value="DNA_ligase_A"/>
    <property type="match status" value="1"/>
</dbReference>
<evidence type="ECO:0000256" key="2">
    <source>
        <dbReference type="ARBA" id="ARBA00022598"/>
    </source>
</evidence>